<dbReference type="RefSeq" id="WP_131839687.1">
    <property type="nucleotide sequence ID" value="NZ_SLWB01000010.1"/>
</dbReference>
<protein>
    <submittedName>
        <fullName evidence="2">DNA uptake protein ComE-like DNA-binding protein</fullName>
    </submittedName>
</protein>
<dbReference type="OrthoDB" id="981124at2"/>
<sequence>MSALKRYIKEFFTFAKWEQRGIVLLSGALVLIAIFILFYNPKQEVFVAPAISKYIQDFEKQVLLSEKKASFNSDINWNEPLGRKKDAITLFKFDPNTATLEDFRILGFSLKQAQVLLNYRAKGGRFRTPEDFGRSFVVSEEHYKLLAAYIVINRIGDDSVKRFIPNSSMAHQLVDINTADSVKLKMLRGIGPAIAKRIIDYRNRLGGFTRNEQLLEIYGIDSSRYLLLSNQLEKPSKWNRIRINLAEVEELKRHPYLSSYEARNIVYFRIKKGPIRSLQQLVENRIISKSTAEKLSEYIDYSN</sequence>
<evidence type="ECO:0000313" key="2">
    <source>
        <dbReference type="EMBL" id="TCN65704.1"/>
    </source>
</evidence>
<keyword evidence="1" id="KW-0812">Transmembrane</keyword>
<dbReference type="Proteomes" id="UP000294830">
    <property type="component" value="Unassembled WGS sequence"/>
</dbReference>
<dbReference type="PANTHER" id="PTHR21180:SF32">
    <property type="entry name" value="ENDONUCLEASE_EXONUCLEASE_PHOSPHATASE FAMILY DOMAIN-CONTAINING PROTEIN 1"/>
    <property type="match status" value="1"/>
</dbReference>
<dbReference type="AlphaFoldDB" id="A0A4R2EHD9"/>
<dbReference type="EMBL" id="SLWB01000010">
    <property type="protein sequence ID" value="TCN65704.1"/>
    <property type="molecule type" value="Genomic_DNA"/>
</dbReference>
<proteinExistence type="predicted"/>
<name>A0A4R2EHD9_9BACT</name>
<keyword evidence="3" id="KW-1185">Reference proteome</keyword>
<evidence type="ECO:0000256" key="1">
    <source>
        <dbReference type="SAM" id="Phobius"/>
    </source>
</evidence>
<feature type="transmembrane region" description="Helical" evidence="1">
    <location>
        <begin position="21"/>
        <end position="39"/>
    </location>
</feature>
<dbReference type="GO" id="GO:0015628">
    <property type="term" value="P:protein secretion by the type II secretion system"/>
    <property type="evidence" value="ECO:0007669"/>
    <property type="project" value="TreeGrafter"/>
</dbReference>
<reference evidence="2 3" key="1">
    <citation type="submission" date="2019-03" db="EMBL/GenBank/DDBJ databases">
        <title>Genomic Encyclopedia of Archaeal and Bacterial Type Strains, Phase II (KMG-II): from individual species to whole genera.</title>
        <authorList>
            <person name="Goeker M."/>
        </authorList>
    </citation>
    <scope>NUCLEOTIDE SEQUENCE [LARGE SCALE GENOMIC DNA]</scope>
    <source>
        <strain evidence="2 3">RL-C</strain>
    </source>
</reference>
<keyword evidence="2" id="KW-0238">DNA-binding</keyword>
<comment type="caution">
    <text evidence="2">The sequence shown here is derived from an EMBL/GenBank/DDBJ whole genome shotgun (WGS) entry which is preliminary data.</text>
</comment>
<accession>A0A4R2EHD9</accession>
<dbReference type="GO" id="GO:0003677">
    <property type="term" value="F:DNA binding"/>
    <property type="evidence" value="ECO:0007669"/>
    <property type="project" value="UniProtKB-KW"/>
</dbReference>
<gene>
    <name evidence="2" type="ORF">CLV25_11094</name>
</gene>
<evidence type="ECO:0000313" key="3">
    <source>
        <dbReference type="Proteomes" id="UP000294830"/>
    </source>
</evidence>
<organism evidence="2 3">
    <name type="scientific">Acetobacteroides hydrogenigenes</name>
    <dbReference type="NCBI Taxonomy" id="979970"/>
    <lineage>
        <taxon>Bacteria</taxon>
        <taxon>Pseudomonadati</taxon>
        <taxon>Bacteroidota</taxon>
        <taxon>Bacteroidia</taxon>
        <taxon>Bacteroidales</taxon>
        <taxon>Rikenellaceae</taxon>
        <taxon>Acetobacteroides</taxon>
    </lineage>
</organism>
<dbReference type="PANTHER" id="PTHR21180">
    <property type="entry name" value="ENDONUCLEASE/EXONUCLEASE/PHOSPHATASE FAMILY DOMAIN-CONTAINING PROTEIN 1"/>
    <property type="match status" value="1"/>
</dbReference>
<dbReference type="Gene3D" id="1.10.150.320">
    <property type="entry name" value="Photosystem II 12 kDa extrinsic protein"/>
    <property type="match status" value="1"/>
</dbReference>
<dbReference type="Gene3D" id="1.10.150.280">
    <property type="entry name" value="AF1531-like domain"/>
    <property type="match status" value="1"/>
</dbReference>
<dbReference type="SUPFAM" id="SSF47781">
    <property type="entry name" value="RuvA domain 2-like"/>
    <property type="match status" value="3"/>
</dbReference>
<keyword evidence="1" id="KW-1133">Transmembrane helix</keyword>
<dbReference type="InterPro" id="IPR010994">
    <property type="entry name" value="RuvA_2-like"/>
</dbReference>
<keyword evidence="1" id="KW-0472">Membrane</keyword>
<dbReference type="GO" id="GO:0015627">
    <property type="term" value="C:type II protein secretion system complex"/>
    <property type="evidence" value="ECO:0007669"/>
    <property type="project" value="TreeGrafter"/>
</dbReference>
<dbReference type="InterPro" id="IPR051675">
    <property type="entry name" value="Endo/Exo/Phosphatase_dom_1"/>
</dbReference>
<dbReference type="Pfam" id="PF12836">
    <property type="entry name" value="HHH_3"/>
    <property type="match status" value="2"/>
</dbReference>